<dbReference type="EMBL" id="JABZFV010000226">
    <property type="protein sequence ID" value="MBF0935418.1"/>
    <property type="molecule type" value="Genomic_DNA"/>
</dbReference>
<dbReference type="Pfam" id="PF14542">
    <property type="entry name" value="Acetyltransf_CG"/>
    <property type="match status" value="1"/>
</dbReference>
<dbReference type="PANTHER" id="PTHR31435">
    <property type="entry name" value="PROTEIN NATD1"/>
    <property type="match status" value="1"/>
</dbReference>
<proteinExistence type="predicted"/>
<dbReference type="InterPro" id="IPR045057">
    <property type="entry name" value="Gcn5-rel_NAT"/>
</dbReference>
<feature type="domain" description="N-acetyltransferase" evidence="1">
    <location>
        <begin position="1"/>
        <end position="94"/>
    </location>
</feature>
<feature type="domain" description="N-acetyltransferase" evidence="2">
    <location>
        <begin position="2"/>
        <end position="91"/>
    </location>
</feature>
<accession>A0A929QT49</accession>
<evidence type="ECO:0000313" key="4">
    <source>
        <dbReference type="Proteomes" id="UP000757900"/>
    </source>
</evidence>
<gene>
    <name evidence="3" type="ORF">HXK00_07260</name>
</gene>
<dbReference type="CDD" id="cd04301">
    <property type="entry name" value="NAT_SF"/>
    <property type="match status" value="1"/>
</dbReference>
<dbReference type="Gene3D" id="3.40.630.30">
    <property type="match status" value="1"/>
</dbReference>
<protein>
    <submittedName>
        <fullName evidence="3">N-acetyltransferase</fullName>
    </submittedName>
</protein>
<dbReference type="InterPro" id="IPR016181">
    <property type="entry name" value="Acyl_CoA_acyltransferase"/>
</dbReference>
<comment type="caution">
    <text evidence="3">The sequence shown here is derived from an EMBL/GenBank/DDBJ whole genome shotgun (WGS) entry which is preliminary data.</text>
</comment>
<dbReference type="Proteomes" id="UP000757900">
    <property type="component" value="Unassembled WGS sequence"/>
</dbReference>
<dbReference type="PROSITE" id="PS51186">
    <property type="entry name" value="GNAT"/>
    <property type="match status" value="1"/>
</dbReference>
<dbReference type="InterPro" id="IPR000182">
    <property type="entry name" value="GNAT_dom"/>
</dbReference>
<dbReference type="PANTHER" id="PTHR31435:SF10">
    <property type="entry name" value="BSR4717 PROTEIN"/>
    <property type="match status" value="1"/>
</dbReference>
<dbReference type="PROSITE" id="PS51729">
    <property type="entry name" value="GNAT_YJDJ"/>
    <property type="match status" value="1"/>
</dbReference>
<dbReference type="InterPro" id="IPR031165">
    <property type="entry name" value="GNAT_YJDJ"/>
</dbReference>
<dbReference type="SUPFAM" id="SSF55729">
    <property type="entry name" value="Acyl-CoA N-acyltransferases (Nat)"/>
    <property type="match status" value="1"/>
</dbReference>
<evidence type="ECO:0000259" key="2">
    <source>
        <dbReference type="PROSITE" id="PS51729"/>
    </source>
</evidence>
<sequence>MEFVRTERGFEGYNAAGEVVAEITYRPTEDPKVVIADHTFVDDSLRGQGVAQKLLDTLVAAMKAEGKKIKAECSYVAAKFQRDSQYDAVNADKD</sequence>
<reference evidence="3" key="1">
    <citation type="submission" date="2020-04" db="EMBL/GenBank/DDBJ databases">
        <title>Deep metagenomics examines the oral microbiome during advanced dental caries in children, revealing novel taxa and co-occurrences with host molecules.</title>
        <authorList>
            <person name="Baker J.L."/>
            <person name="Morton J.T."/>
            <person name="Dinis M."/>
            <person name="Alvarez R."/>
            <person name="Tran N.C."/>
            <person name="Knight R."/>
            <person name="Edlund A."/>
        </authorList>
    </citation>
    <scope>NUCLEOTIDE SEQUENCE</scope>
    <source>
        <strain evidence="3">JCVI_23_bin.16</strain>
    </source>
</reference>
<dbReference type="AlphaFoldDB" id="A0A929QT49"/>
<evidence type="ECO:0000313" key="3">
    <source>
        <dbReference type="EMBL" id="MBF0935418.1"/>
    </source>
</evidence>
<dbReference type="GO" id="GO:0016747">
    <property type="term" value="F:acyltransferase activity, transferring groups other than amino-acyl groups"/>
    <property type="evidence" value="ECO:0007669"/>
    <property type="project" value="InterPro"/>
</dbReference>
<evidence type="ECO:0000259" key="1">
    <source>
        <dbReference type="PROSITE" id="PS51186"/>
    </source>
</evidence>
<name>A0A929QT49_ABIDE</name>
<organism evidence="3 4">
    <name type="scientific">Abiotrophia defectiva</name>
    <name type="common">Streptococcus defectivus</name>
    <dbReference type="NCBI Taxonomy" id="46125"/>
    <lineage>
        <taxon>Bacteria</taxon>
        <taxon>Bacillati</taxon>
        <taxon>Bacillota</taxon>
        <taxon>Bacilli</taxon>
        <taxon>Lactobacillales</taxon>
        <taxon>Aerococcaceae</taxon>
        <taxon>Abiotrophia</taxon>
    </lineage>
</organism>